<comment type="caution">
    <text evidence="1">The sequence shown here is derived from an EMBL/GenBank/DDBJ whole genome shotgun (WGS) entry which is preliminary data.</text>
</comment>
<reference evidence="1 2" key="1">
    <citation type="submission" date="2019-05" db="EMBL/GenBank/DDBJ databases">
        <title>Another draft genome of Portunus trituberculatus and its Hox gene families provides insights of decapod evolution.</title>
        <authorList>
            <person name="Jeong J.-H."/>
            <person name="Song I."/>
            <person name="Kim S."/>
            <person name="Choi T."/>
            <person name="Kim D."/>
            <person name="Ryu S."/>
            <person name="Kim W."/>
        </authorList>
    </citation>
    <scope>NUCLEOTIDE SEQUENCE [LARGE SCALE GENOMIC DNA]</scope>
    <source>
        <tissue evidence="1">Muscle</tissue>
    </source>
</reference>
<dbReference type="EMBL" id="VSRR010031529">
    <property type="protein sequence ID" value="MPC70677.1"/>
    <property type="molecule type" value="Genomic_DNA"/>
</dbReference>
<accession>A0A5B7HN98</accession>
<keyword evidence="2" id="KW-1185">Reference proteome</keyword>
<protein>
    <submittedName>
        <fullName evidence="1">Uncharacterized protein</fullName>
    </submittedName>
</protein>
<gene>
    <name evidence="1" type="ORF">E2C01_064932</name>
</gene>
<sequence length="68" mass="7679">MTHFLTSSPSQQSTSLTPSLTLPHSLILSTKKQSWLFIRPLPQSIISHSRSSRFFYIFAAKNENAINS</sequence>
<evidence type="ECO:0000313" key="2">
    <source>
        <dbReference type="Proteomes" id="UP000324222"/>
    </source>
</evidence>
<dbReference type="AlphaFoldDB" id="A0A5B7HN98"/>
<organism evidence="1 2">
    <name type="scientific">Portunus trituberculatus</name>
    <name type="common">Swimming crab</name>
    <name type="synonym">Neptunus trituberculatus</name>
    <dbReference type="NCBI Taxonomy" id="210409"/>
    <lineage>
        <taxon>Eukaryota</taxon>
        <taxon>Metazoa</taxon>
        <taxon>Ecdysozoa</taxon>
        <taxon>Arthropoda</taxon>
        <taxon>Crustacea</taxon>
        <taxon>Multicrustacea</taxon>
        <taxon>Malacostraca</taxon>
        <taxon>Eumalacostraca</taxon>
        <taxon>Eucarida</taxon>
        <taxon>Decapoda</taxon>
        <taxon>Pleocyemata</taxon>
        <taxon>Brachyura</taxon>
        <taxon>Eubrachyura</taxon>
        <taxon>Portunoidea</taxon>
        <taxon>Portunidae</taxon>
        <taxon>Portuninae</taxon>
        <taxon>Portunus</taxon>
    </lineage>
</organism>
<proteinExistence type="predicted"/>
<evidence type="ECO:0000313" key="1">
    <source>
        <dbReference type="EMBL" id="MPC70677.1"/>
    </source>
</evidence>
<name>A0A5B7HN98_PORTR</name>
<dbReference type="Proteomes" id="UP000324222">
    <property type="component" value="Unassembled WGS sequence"/>
</dbReference>